<organism evidence="2">
    <name type="scientific">Heligmosomoides polygyrus</name>
    <name type="common">Parasitic roundworm</name>
    <dbReference type="NCBI Taxonomy" id="6339"/>
    <lineage>
        <taxon>Eukaryota</taxon>
        <taxon>Metazoa</taxon>
        <taxon>Ecdysozoa</taxon>
        <taxon>Nematoda</taxon>
        <taxon>Chromadorea</taxon>
        <taxon>Rhabditida</taxon>
        <taxon>Rhabditina</taxon>
        <taxon>Rhabditomorpha</taxon>
        <taxon>Strongyloidea</taxon>
        <taxon>Heligmosomidae</taxon>
        <taxon>Heligmosomoides</taxon>
    </lineage>
</organism>
<dbReference type="AlphaFoldDB" id="A0A3P7WJQ5"/>
<reference evidence="4" key="2">
    <citation type="submission" date="2019-09" db="UniProtKB">
        <authorList>
            <consortium name="WormBaseParasite"/>
        </authorList>
    </citation>
    <scope>IDENTIFICATION</scope>
</reference>
<evidence type="ECO:0000256" key="1">
    <source>
        <dbReference type="SAM" id="MobiDB-lite"/>
    </source>
</evidence>
<evidence type="ECO:0000313" key="4">
    <source>
        <dbReference type="WBParaSite" id="HPBE_0000446201-mRNA-1"/>
    </source>
</evidence>
<name>A0A3P7WJQ5_HELPZ</name>
<dbReference type="WBParaSite" id="HPBE_0000446201-mRNA-1">
    <property type="protein sequence ID" value="HPBE_0000446201-mRNA-1"/>
    <property type="gene ID" value="HPBE_0000446201"/>
</dbReference>
<dbReference type="OrthoDB" id="5856035at2759"/>
<feature type="region of interest" description="Disordered" evidence="1">
    <location>
        <begin position="187"/>
        <end position="221"/>
    </location>
</feature>
<gene>
    <name evidence="2" type="ORF">HPBE_LOCUS4463</name>
</gene>
<keyword evidence="3" id="KW-1185">Reference proteome</keyword>
<reference evidence="2 3" key="1">
    <citation type="submission" date="2018-11" db="EMBL/GenBank/DDBJ databases">
        <authorList>
            <consortium name="Pathogen Informatics"/>
        </authorList>
    </citation>
    <scope>NUCLEOTIDE SEQUENCE [LARGE SCALE GENOMIC DNA]</scope>
</reference>
<proteinExistence type="predicted"/>
<accession>A0A3P7WJQ5</accession>
<evidence type="ECO:0000313" key="3">
    <source>
        <dbReference type="Proteomes" id="UP000050761"/>
    </source>
</evidence>
<dbReference type="Proteomes" id="UP000050761">
    <property type="component" value="Unassembled WGS sequence"/>
</dbReference>
<dbReference type="EMBL" id="UZAH01025318">
    <property type="protein sequence ID" value="VDO61331.1"/>
    <property type="molecule type" value="Genomic_DNA"/>
</dbReference>
<evidence type="ECO:0000313" key="2">
    <source>
        <dbReference type="EMBL" id="VDO61331.1"/>
    </source>
</evidence>
<sequence length="221" mass="24347">MSAASASAYSWTESEELITVGNADEIWGDVEDVQTAILNESVDEVVEKLNDQDLVTAASRSEDLVTARSGDYSEYTPPLSETFVDMDDVEPNSVKTAEMDVSLYTPPPSVSDVDMERDVVGEASPMSTAITGSISWYSMPPSETDVEVPSRRHKGEGKITETIEYFKYDEQIAHSEAQPGFAECQDETVENSDMNQAFLENEDSEKESGKDSYDFDTAIET</sequence>
<protein>
    <submittedName>
        <fullName evidence="2 4">Uncharacterized protein</fullName>
    </submittedName>
</protein>